<comment type="subcellular location">
    <subcellularLocation>
        <location evidence="1 8">Cell membrane</location>
        <topology evidence="1 8">Multi-pass membrane protein</topology>
    </subcellularLocation>
</comment>
<keyword evidence="6 9" id="KW-1133">Transmembrane helix</keyword>
<organism evidence="11">
    <name type="scientific">Candidatus Fermentithermobacillus carboniphilus</name>
    <dbReference type="NCBI Taxonomy" id="3085328"/>
    <lineage>
        <taxon>Bacteria</taxon>
        <taxon>Bacillati</taxon>
        <taxon>Bacillota</taxon>
        <taxon>Candidatus Fermentithermobacillia</taxon>
        <taxon>Candidatus Fermentithermobacillales</taxon>
        <taxon>Candidatus Fermentithermobacillaceae</taxon>
        <taxon>Candidatus Fermentithermobacillus</taxon>
    </lineage>
</organism>
<evidence type="ECO:0000259" key="10">
    <source>
        <dbReference type="Pfam" id="PF00482"/>
    </source>
</evidence>
<evidence type="ECO:0000256" key="7">
    <source>
        <dbReference type="ARBA" id="ARBA00023136"/>
    </source>
</evidence>
<reference evidence="11" key="2">
    <citation type="journal article" date="2023" name="Biology">
        <title>Prokaryotic Life Associated with Coal-Fire Gas Vents Revealed by Metagenomics.</title>
        <authorList>
            <person name="Kadnikov V.V."/>
            <person name="Mardanov A.V."/>
            <person name="Beletsky A.V."/>
            <person name="Karnachuk O.V."/>
            <person name="Ravin N.V."/>
        </authorList>
    </citation>
    <scope>NUCLEOTIDE SEQUENCE</scope>
    <source>
        <strain evidence="11">Bu02</strain>
    </source>
</reference>
<accession>A0AAT9LEC6</accession>
<evidence type="ECO:0000256" key="5">
    <source>
        <dbReference type="ARBA" id="ARBA00022692"/>
    </source>
</evidence>
<dbReference type="InterPro" id="IPR003004">
    <property type="entry name" value="GspF/PilC"/>
</dbReference>
<evidence type="ECO:0000256" key="4">
    <source>
        <dbReference type="ARBA" id="ARBA00022475"/>
    </source>
</evidence>
<evidence type="ECO:0000256" key="8">
    <source>
        <dbReference type="RuleBase" id="RU003923"/>
    </source>
</evidence>
<feature type="transmembrane region" description="Helical" evidence="9">
    <location>
        <begin position="221"/>
        <end position="239"/>
    </location>
</feature>
<keyword evidence="4" id="KW-1003">Cell membrane</keyword>
<evidence type="ECO:0000256" key="6">
    <source>
        <dbReference type="ARBA" id="ARBA00022989"/>
    </source>
</evidence>
<dbReference type="KEGG" id="fcz:IMF26_09040"/>
<dbReference type="Gene3D" id="1.20.81.30">
    <property type="entry name" value="Type II secretion system (T2SS), domain F"/>
    <property type="match status" value="2"/>
</dbReference>
<sequence length="402" mass="44825">MATYRYRAVHRETGRSITERADIQELYVFLDEMDRQGYIVTSLKRVGWLESFLKSFVPLSRTSQRNKALILIELSAFLKAGIPLRASIEYMSSELNPAVSRVLKLMAKDIERGLEFHEALRAHGQMFEPWEVEAVRASEASGNLADVLEYTGKQALRSSDFQDKVRSAMVYPLLILVVTTAVILLLLTFVVPTFAGLFGSVEKLPPATRLIIRWSQFLSKYWPLVIVAVLGAWLFLKYLRSREETAARFERLLLRIPVWGKFLQSSYYARFSRTFSMLLRSGVPVLQSFEYAGQASGSYILRDATQAIRKEVERGSGIGDAMRDSGAFPLLLCELASAGENTGSLAEMISNACSFYEGEVERLLGTLSSLVEPALILVIGVIVGLVALAVFGPVLEALNVVM</sequence>
<feature type="domain" description="Type II secretion system protein GspF" evidence="10">
    <location>
        <begin position="271"/>
        <end position="392"/>
    </location>
</feature>
<dbReference type="Pfam" id="PF00482">
    <property type="entry name" value="T2SSF"/>
    <property type="match status" value="2"/>
</dbReference>
<dbReference type="PANTHER" id="PTHR30012:SF0">
    <property type="entry name" value="TYPE II SECRETION SYSTEM PROTEIN F-RELATED"/>
    <property type="match status" value="1"/>
</dbReference>
<dbReference type="InterPro" id="IPR042094">
    <property type="entry name" value="T2SS_GspF_sf"/>
</dbReference>
<feature type="transmembrane region" description="Helical" evidence="9">
    <location>
        <begin position="173"/>
        <end position="201"/>
    </location>
</feature>
<dbReference type="GO" id="GO:0005886">
    <property type="term" value="C:plasma membrane"/>
    <property type="evidence" value="ECO:0007669"/>
    <property type="project" value="UniProtKB-SubCell"/>
</dbReference>
<dbReference type="InterPro" id="IPR001992">
    <property type="entry name" value="T2SS_GspF/T4SS_PilC_CS"/>
</dbReference>
<keyword evidence="3 8" id="KW-0813">Transport</keyword>
<name>A0AAT9LEC6_9FIRM</name>
<dbReference type="GO" id="GO:0009306">
    <property type="term" value="P:protein secretion"/>
    <property type="evidence" value="ECO:0007669"/>
    <property type="project" value="InterPro"/>
</dbReference>
<feature type="transmembrane region" description="Helical" evidence="9">
    <location>
        <begin position="374"/>
        <end position="395"/>
    </location>
</feature>
<dbReference type="PANTHER" id="PTHR30012">
    <property type="entry name" value="GENERAL SECRETION PATHWAY PROTEIN"/>
    <property type="match status" value="1"/>
</dbReference>
<dbReference type="PRINTS" id="PR00812">
    <property type="entry name" value="BCTERIALGSPF"/>
</dbReference>
<evidence type="ECO:0000313" key="11">
    <source>
        <dbReference type="EMBL" id="QUL98175.1"/>
    </source>
</evidence>
<keyword evidence="7 9" id="KW-0472">Membrane</keyword>
<evidence type="ECO:0000256" key="3">
    <source>
        <dbReference type="ARBA" id="ARBA00022448"/>
    </source>
</evidence>
<proteinExistence type="inferred from homology"/>
<gene>
    <name evidence="11" type="ORF">IMF26_09040</name>
</gene>
<dbReference type="InterPro" id="IPR018076">
    <property type="entry name" value="T2SS_GspF_dom"/>
</dbReference>
<evidence type="ECO:0000256" key="1">
    <source>
        <dbReference type="ARBA" id="ARBA00004651"/>
    </source>
</evidence>
<feature type="domain" description="Type II secretion system protein GspF" evidence="10">
    <location>
        <begin position="72"/>
        <end position="192"/>
    </location>
</feature>
<protein>
    <submittedName>
        <fullName evidence="11">Type II secretion system F family protein</fullName>
    </submittedName>
</protein>
<evidence type="ECO:0000256" key="2">
    <source>
        <dbReference type="ARBA" id="ARBA00005745"/>
    </source>
</evidence>
<comment type="similarity">
    <text evidence="2 8">Belongs to the GSP F family.</text>
</comment>
<dbReference type="EMBL" id="CP062796">
    <property type="protein sequence ID" value="QUL98175.1"/>
    <property type="molecule type" value="Genomic_DNA"/>
</dbReference>
<dbReference type="PROSITE" id="PS00874">
    <property type="entry name" value="T2SP_F"/>
    <property type="match status" value="1"/>
</dbReference>
<keyword evidence="5 8" id="KW-0812">Transmembrane</keyword>
<reference evidence="11" key="1">
    <citation type="submission" date="2020-10" db="EMBL/GenBank/DDBJ databases">
        <authorList>
            <person name="Kadnikov V."/>
            <person name="Beletsky A.V."/>
            <person name="Mardanov A.V."/>
            <person name="Karnachuk O.V."/>
            <person name="Ravin N.V."/>
        </authorList>
    </citation>
    <scope>NUCLEOTIDE SEQUENCE</scope>
    <source>
        <strain evidence="11">Bu02</strain>
    </source>
</reference>
<evidence type="ECO:0000256" key="9">
    <source>
        <dbReference type="SAM" id="Phobius"/>
    </source>
</evidence>
<dbReference type="AlphaFoldDB" id="A0AAT9LEC6"/>